<dbReference type="Pfam" id="PF22597">
    <property type="entry name" value="DYN_lid"/>
    <property type="match status" value="1"/>
</dbReference>
<evidence type="ECO:0000256" key="12">
    <source>
        <dbReference type="ARBA" id="ARBA00023054"/>
    </source>
</evidence>
<dbReference type="GO" id="GO:0005874">
    <property type="term" value="C:microtubule"/>
    <property type="evidence" value="ECO:0007669"/>
    <property type="project" value="UniProtKB-KW"/>
</dbReference>
<dbReference type="Pfam" id="PF08393">
    <property type="entry name" value="DHC_N2"/>
    <property type="match status" value="1"/>
</dbReference>
<evidence type="ECO:0000256" key="1">
    <source>
        <dbReference type="ARBA" id="ARBA00004202"/>
    </source>
</evidence>
<dbReference type="Gene3D" id="3.20.180.20">
    <property type="entry name" value="Dynein heavy chain, N-terminal domain 2"/>
    <property type="match status" value="1"/>
</dbReference>
<feature type="coiled-coil region" evidence="19">
    <location>
        <begin position="2888"/>
        <end position="2915"/>
    </location>
</feature>
<dbReference type="FunFam" id="3.20.180.20:FF:000002">
    <property type="entry name" value="Cytoplasmic dynein heavy chain 1"/>
    <property type="match status" value="1"/>
</dbReference>
<dbReference type="InterPro" id="IPR024317">
    <property type="entry name" value="Dynein_heavy_chain_D4_dom"/>
</dbReference>
<dbReference type="EnsemblMetazoa" id="SMAR000461-RA">
    <property type="protein sequence ID" value="SMAR000461-PA"/>
    <property type="gene ID" value="SMAR000461"/>
</dbReference>
<dbReference type="InterPro" id="IPR049400">
    <property type="entry name" value="DYNC2H1_AAA_dom"/>
</dbReference>
<evidence type="ECO:0000256" key="3">
    <source>
        <dbReference type="ARBA" id="ARBA00008887"/>
    </source>
</evidence>
<keyword evidence="11" id="KW-0243">Dynein</keyword>
<dbReference type="InterPro" id="IPR042228">
    <property type="entry name" value="Dynein_linker_3"/>
</dbReference>
<sequence>MPGGDSRKDFLLATTANFFSLSVSDDAVSGLHNGKEINNFLDNASCFLLSIKGERREKRLILHALNKVESADPDENVLVFFKIKPDVITPSNLHSNVIISSMLDSPINSLYQSLQKVFTPILLQDEKWSRTFDPRLQTLLNDLETGLGSLLRIQTKSSGDSKTGHAQLTGILTPIDEYKYWTDLIKTSRHSDEKEQAKSFSEILEPIYTSFSSLDAINLESCDDLLETTYNSLDELWKQDENGYYPQIRMAHLMEIIGNAIGRAIQDKLTSHDIWNGPYVTIEQALSDALNVCEMWNDYCKELTTLYWPGYTPHPWRGPPFLPTQLGKLTERLQKVLSLRNIHNHLLRLLSERERNDFKMSDAFKPFSGLNPIHYNPYTEPLWTAAVTQFENALGSAEKAVTNKLKARLHNIRNNPLQLMYEFKKYQELMLRPKIKKDLIGERELLLSELADYVSKMQKEIKSTPRKLPNVPDVVNGIMWLKQLESKMINVEKTSDLLLSDLSKYKTLKKNITETLEEMRENLKDSFNSWIKEISSGIDNQSLSLATSNQVLEFGRDKKMRVNYNPRLVTLVREVRQLTVLGYAIQPKIQQAADRAKEFSCQAKDLQQIANFHNTVIEQMILSQRSMMLESAVRLEKLVEEQHGITWNNSDILAKYISKLQDAAESLSRENHQLRSYHFNVCEKVCKLMATPLLRQQHKWKEFLTEIREVMVNVEKKGFPADHMKPWKAHWDRQLYKALEHQYQMELETLNEHLPEINVELTYRQQKLQFYPPLEEIRTKYYSQLKRLLSIPIHFKGVHNEVAGDNLIFPVMVERNAHRFGKVYKKAEGLFARLDELIDKFRPWVVLGTFNLDELADKHLHAPDDWETNFRALKLKSQEAGKLPSGQEKIGCISVSFAPVKAIIDDHIQKLWDTLLGSLRRSIAFDMAAVESFAKNAIAHLSHRPQTADDISNAYCQHTALNDRKSEISNIISNSEAKNKLLGTWAREKVDNLSKLQGLWETFEQMMKGFEQNISQEVETLRVNKDGDVHNYTQKLQRYSEFWKKTRPNDNLISVNKEELMSIISDLKDKRTEFEVLKKEEDLLLSDSTKLGMDVPNFTISKQIEEDLMTLEQKWFPLAEFYTGQEEMGKELWKAFRGKTYRYEEYLNQWAEKLKNDGPPFLIQQIDACKAAVPLLKYCRGDIFMREHWQEMFQILSIPTHKSEDELIFQDILDVKEAIILNSKSLKDLNGRAQGQVTIRQALQELDTWGAISTFSLTASQDSKGTSIKLIKDWKDLLNKIGDNQCLLQSLKDTPYYNNFKDRVSLWETRLADLDEYLHNFNQIQRKWLYLEPIFGRGALPKEQARFSKVDDDFKSIMRDIEKDNRVLVLISISGLRKTLINLLDQLQRCQKSLNEFLEEKRSLFPRFYFIGDDDLLEILGQSTNPTVIQSHLRKLFAGIHMVSFDSGNKFITTMHSLEGEVVPLKNKVQITLNVEEWLGKLAEEMKDTLKGLLQLCVKDSMSGQGADPLKYPSQILCLAEQISFTYRCETAIRTGNLKQLYAQTQKQLQFFTETDLGTGNTKDQTRVLDLKLKSLILDVIHSMDVVDQLIKTKINQIDDWVWQKQLRFYLREDGIAMMRMVDAEFDYTYEYQGNAPKLVHTPLTDKCYLTLTQGMRMGLGGNPYGPAGTGKTESVKALGNLFGRQVLVFNCDEGIDVKSMGRIFIGIVKCGAWGCFDEFNRLEEAVLSAVSMQIQAIQAALKNKDKTIDLLDRKVPVDFNSGIFITMNPAGKGYGGRQKLPDNLKQLFRPVAMSKPDNELIAEVILYSEGFKHAKQLGGKLVAMFNLSKELLTPQQHYDWGLRALKTVLKGCGNLLQHSRKKLLDESPGKTSDESEKEIVVQALRMNTLSKLTFSDSQRFDALIHDVFSKVEFSEGGYEDLTSCAREVCEDMGLIMNDGQMKKILELNEQLQQRMGVVIVGPSGSGKSTLWRVLFQALQKSGRAVKFYTVNPKAMPRTQLLGHIDMDTREWTDGVLTNNARLVVKEPQDVTSWIICDGDIDPEWIESLNSVLDDNRLLTMPSGERIQFGPNVNFIFETHDLSCASPATISRMGMIFLSDEETDVKALISLWLQKQDDSIQKQLSTFLDDYFYKALDFVQNQKAFVVETSLVGTVMNGLSHLHNVRSKAHFAVALIRGLGGNLTEHGRLNFAKEVFSWTDESAPDAINPLNTFYNSDRDRLESYQNKSENALDLNDFSQGSPPLVLTSDVQRYLDGFMSWFDSESRQPFLLVGPEGCGKNLLLQHCFANLRSTQVAVIHCSAQTSPQNVIQKLSQMCIVISSNTGRVYRPKDSERLILYLRDLNLPKPDKWGTSQLIAFLQQAITYNGFYDQNVEWVGLEGIQVVSSMTSGNAVGKHNLSTRFTSIVRICSISYPVKEQLQSIYTAYMVPVLHEITGKNSRWNASSEKASKLATTMIEIYEQTKKCFTTDDYHHYSFTPRDLSRWVMGFLRYNLKESNEDEVQAMLQITVYEAKRLFQDKLVGEESHNVKTCIDSVGAVKSQLEDILRAAVEKEWNINVMESLKNTYFVTKGAKTDTVITPGAQLPSFGLPLGKLDSKEWEKIVKELNIFIFHEVLNNIARIDHALSKPAGSLLLAGVSGVGRRTAVTVVAHMHRYTLFTPSIARGYGLKQFTADLKTVCQLAGVEGQQVVLLLEDHQLLESAFLEMINSLLSAGEVPGLYTPEETEPLLGPLREQASQENFNGPLFSYFATRVQKNLHIVLIMDFSNPNFSLNCESNPAFYKKCSIQWLDGWCKESMLKIPELILSGGLATDNPDGEPEKSISKKRRFSGPTDFANYFVQIHDTISKNISTPRRFVMFLKTYIAVYNRKKKGISERQKHLQAGVSKLNEAKEIVDKLKSQADQQTTQLADKRSEADKALQLITNSMQSAGDQKIEMESLREQTMKEGEKLAKRKKEIDEELKEIDPLIQEAKAAVGGIKSESLSEIRSMRAPPNVIRDILEAVLRLMGIFDTSWNNMKSFLAKRGVKEEITSFDAHRITHEIAKSVLELVSDPEKKKSFDPINAKRAKLRDKLNKSTKEAAEIEINLRKAEETITAAESLVGKLDSEYERWTVQVIDLGTELEKLPMQALLASAFITYLSLTSEDARHEYLAKWLEALQILNFDVRKFLSSEREQLTWRNEGLPSDELSMENAVVILQSALRPLLIDPSSVATEWLKKHLQSGKLEIINQQDTNFIRTLELAVRFGKTLLIQEVETIEPVLIPLLRGDLISQGPRYVIQLGDKTIDYNEEFKLFLTTRNAQPEIPSDAASIITLVNFTTTRTGLKGQLLGLTLQYEKPELEVRLTDLLRKEEELKIQLMQLEDSLLEQLANATGNILENKDLLSSLNKTKSSSSTITQALEESRSLQKSLQIEKDAYSSLAEFGSKLYFVIRDVSKLNHMYRFSLASFLSLFQQALQYEQVSQAETEVRLRQLQNILLNFVFRYLSRSLFKADQLAFTLHLIHGMQSDLFQTNEWEAFTGIFVSDLKIRPNDMIDTLPSWIDEERALSISLLKNIFPDFYSGLQLHDSELWRPFANSSQCELEIPAAVSRKITPFQQILLIQSLRPDRLQSCIVNFASSSLGIKELSPPPLNLKKLYGETTSMEPILILTSSGADPSHELQELANQIVGPKNYHQVAMGQGQSEAAVQLLHQCSTAGDWLCLKNLHLVTSWLPALEKILKSLDSHKNFRLWLTAEAHPKFTPILLQISLKVTYESPSGVKKNLLRTYDAWTPEFVAQKGNVISSRALFALAWFNTVIQERRNFIPQGWTKFYEFGLSDLRAGADIIERMCSNEEFQWESIRGLYEEAIYGGRIDNIFDLRVMSSYLNEFFNSSVLNKSRVSFGPGISLPTSTNYQDFIQLIDRLPEEDNPTSFGLAANIQRSAQRNVANKVISQLRIIMRSSEAASKFDREQWKTQLSPILNLWKKLNESSQIAKKELPQIINTSAKDIPVESFVRLEHYTSIKLVEYIHRSLALLSKVIRGHILLTPDIKVLATALLQQETPQTWQRQWEGPEDPFQYIHGLMSRAIAIEKWVKKMETGSLLKEVLDLADLFRPDTFLNALRQQTAREMNTRMDKLTFKCSWKGNIPNSKLSLKIGGLLLEGCLFDGSVLSEVQVNSPTVSSIPPCTVAWVSKESVNSSLDEVISLPVYFTRDREKIVTHLDVPCTSDVKWVQFGAALFLKIN</sequence>
<dbReference type="HOGENOM" id="CLU_000038_7_2_1"/>
<reference evidence="21" key="2">
    <citation type="submission" date="2015-02" db="UniProtKB">
        <authorList>
            <consortium name="EnsemblMetazoa"/>
        </authorList>
    </citation>
    <scope>IDENTIFICATION</scope>
</reference>
<dbReference type="InterPro" id="IPR042219">
    <property type="entry name" value="AAA_lid_11_sf"/>
</dbReference>
<dbReference type="PANTHER" id="PTHR45703">
    <property type="entry name" value="DYNEIN HEAVY CHAIN"/>
    <property type="match status" value="1"/>
</dbReference>
<dbReference type="FunFam" id="3.40.50.300:FF:000598">
    <property type="entry name" value="Dynein cytoplasmic 2 heavy chain 1"/>
    <property type="match status" value="1"/>
</dbReference>
<keyword evidence="14" id="KW-0472">Membrane</keyword>
<keyword evidence="17" id="KW-0966">Cell projection</keyword>
<dbReference type="STRING" id="126957.T1IHY1"/>
<evidence type="ECO:0000256" key="5">
    <source>
        <dbReference type="ARBA" id="ARBA00022475"/>
    </source>
</evidence>
<dbReference type="InterPro" id="IPR026983">
    <property type="entry name" value="DHC"/>
</dbReference>
<keyword evidence="6" id="KW-0963">Cytoplasm</keyword>
<dbReference type="Pfam" id="PF03028">
    <property type="entry name" value="Dynein_heavy"/>
    <property type="match status" value="1"/>
</dbReference>
<dbReference type="FunFam" id="1.20.1270.280:FF:000006">
    <property type="entry name" value="Dynein cytoplasmic 2 heavy chain 1"/>
    <property type="match status" value="1"/>
</dbReference>
<keyword evidence="10" id="KW-0067">ATP-binding</keyword>
<evidence type="ECO:0000256" key="19">
    <source>
        <dbReference type="SAM" id="Coils"/>
    </source>
</evidence>
<dbReference type="Pfam" id="PF12775">
    <property type="entry name" value="AAA_7"/>
    <property type="match status" value="1"/>
</dbReference>
<keyword evidence="13" id="KW-0969">Cilium</keyword>
<keyword evidence="5" id="KW-1003">Cell membrane</keyword>
<dbReference type="FunFam" id="3.40.50.300:FF:000706">
    <property type="entry name" value="Cytoplasmic dynein 2 heavy chain 1"/>
    <property type="match status" value="1"/>
</dbReference>
<dbReference type="Pfam" id="PF12777">
    <property type="entry name" value="MT"/>
    <property type="match status" value="1"/>
</dbReference>
<evidence type="ECO:0000256" key="7">
    <source>
        <dbReference type="ARBA" id="ARBA00022701"/>
    </source>
</evidence>
<feature type="domain" description="AAA+ ATPase" evidence="20">
    <location>
        <begin position="1954"/>
        <end position="2110"/>
    </location>
</feature>
<evidence type="ECO:0000256" key="2">
    <source>
        <dbReference type="ARBA" id="ARBA00004430"/>
    </source>
</evidence>
<evidence type="ECO:0000256" key="11">
    <source>
        <dbReference type="ARBA" id="ARBA00023017"/>
    </source>
</evidence>
<dbReference type="GO" id="GO:0005886">
    <property type="term" value="C:plasma membrane"/>
    <property type="evidence" value="ECO:0007669"/>
    <property type="project" value="UniProtKB-SubCell"/>
</dbReference>
<dbReference type="Pfam" id="PF08385">
    <property type="entry name" value="DHC_N1"/>
    <property type="match status" value="1"/>
</dbReference>
<dbReference type="Gene3D" id="1.10.8.710">
    <property type="match status" value="1"/>
</dbReference>
<dbReference type="SUPFAM" id="SSF52540">
    <property type="entry name" value="P-loop containing nucleoside triphosphate hydrolases"/>
    <property type="match status" value="4"/>
</dbReference>
<reference evidence="22" key="1">
    <citation type="submission" date="2011-05" db="EMBL/GenBank/DDBJ databases">
        <authorList>
            <person name="Richards S.R."/>
            <person name="Qu J."/>
            <person name="Jiang H."/>
            <person name="Jhangiani S.N."/>
            <person name="Agravi P."/>
            <person name="Goodspeed R."/>
            <person name="Gross S."/>
            <person name="Mandapat C."/>
            <person name="Jackson L."/>
            <person name="Mathew T."/>
            <person name="Pu L."/>
            <person name="Thornton R."/>
            <person name="Saada N."/>
            <person name="Wilczek-Boney K.B."/>
            <person name="Lee S."/>
            <person name="Kovar C."/>
            <person name="Wu Y."/>
            <person name="Scherer S.E."/>
            <person name="Worley K.C."/>
            <person name="Muzny D.M."/>
            <person name="Gibbs R."/>
        </authorList>
    </citation>
    <scope>NUCLEOTIDE SEQUENCE</scope>
    <source>
        <strain evidence="22">Brora</strain>
    </source>
</reference>
<dbReference type="InterPro" id="IPR043160">
    <property type="entry name" value="Dynein_C_barrel"/>
</dbReference>
<evidence type="ECO:0000256" key="14">
    <source>
        <dbReference type="ARBA" id="ARBA00023136"/>
    </source>
</evidence>
<dbReference type="Pfam" id="PF12781">
    <property type="entry name" value="AAA_9"/>
    <property type="match status" value="1"/>
</dbReference>
<keyword evidence="16" id="KW-0206">Cytoskeleton</keyword>
<name>T1IHY1_STRMM</name>
<dbReference type="Gene3D" id="6.10.140.1060">
    <property type="match status" value="1"/>
</dbReference>
<dbReference type="EMBL" id="JH430051">
    <property type="status" value="NOT_ANNOTATED_CDS"/>
    <property type="molecule type" value="Genomic_DNA"/>
</dbReference>
<evidence type="ECO:0000256" key="4">
    <source>
        <dbReference type="ARBA" id="ARBA00022473"/>
    </source>
</evidence>
<dbReference type="Proteomes" id="UP000014500">
    <property type="component" value="Unassembled WGS sequence"/>
</dbReference>
<dbReference type="GO" id="GO:0005524">
    <property type="term" value="F:ATP binding"/>
    <property type="evidence" value="ECO:0007669"/>
    <property type="project" value="UniProtKB-KW"/>
</dbReference>
<dbReference type="PhylomeDB" id="T1IHY1"/>
<dbReference type="FunFam" id="1.10.8.710:FF:000006">
    <property type="entry name" value="cytoplasmic dynein 2 heavy chain 1"/>
    <property type="match status" value="1"/>
</dbReference>
<dbReference type="Pfam" id="PF12774">
    <property type="entry name" value="AAA_6"/>
    <property type="match status" value="1"/>
</dbReference>
<dbReference type="Pfam" id="PF18199">
    <property type="entry name" value="Dynein_C"/>
    <property type="match status" value="1"/>
</dbReference>
<dbReference type="InterPro" id="IPR035699">
    <property type="entry name" value="AAA_6"/>
</dbReference>
<dbReference type="FunFam" id="3.40.50.300:FF:001810">
    <property type="entry name" value="Cytoplasmic dynein 2 heavy chain 1"/>
    <property type="match status" value="1"/>
</dbReference>
<feature type="coiled-coil region" evidence="19">
    <location>
        <begin position="3067"/>
        <end position="3108"/>
    </location>
</feature>
<dbReference type="Gene3D" id="3.10.490.20">
    <property type="match status" value="1"/>
</dbReference>
<dbReference type="Gene3D" id="1.10.8.1220">
    <property type="match status" value="1"/>
</dbReference>
<keyword evidence="12 19" id="KW-0175">Coiled coil</keyword>
<keyword evidence="7" id="KW-0493">Microtubule</keyword>
<dbReference type="FunFam" id="3.10.490.20:FF:000007">
    <property type="entry name" value="Dynein cytoplasmic 2 heavy chain 1"/>
    <property type="match status" value="1"/>
</dbReference>
<dbReference type="FunFam" id="1.20.140.100:FF:000005">
    <property type="entry name" value="cytoplasmic dynein 2 heavy chain 1"/>
    <property type="match status" value="1"/>
</dbReference>
<dbReference type="eggNOG" id="KOG3595">
    <property type="taxonomic scope" value="Eukaryota"/>
</dbReference>
<dbReference type="InterPro" id="IPR035706">
    <property type="entry name" value="AAA_9"/>
</dbReference>
<dbReference type="Pfam" id="PF21264">
    <property type="entry name" value="DYNC2H1_AAA_dom"/>
    <property type="match status" value="1"/>
</dbReference>
<keyword evidence="9" id="KW-0970">Cilium biogenesis/degradation</keyword>
<keyword evidence="15" id="KW-0505">Motor protein</keyword>
<dbReference type="InterPro" id="IPR041658">
    <property type="entry name" value="AAA_lid_11"/>
</dbReference>
<dbReference type="Gene3D" id="1.10.287.2610">
    <property type="match status" value="1"/>
</dbReference>
<evidence type="ECO:0000259" key="20">
    <source>
        <dbReference type="SMART" id="SM00382"/>
    </source>
</evidence>
<evidence type="ECO:0000256" key="6">
    <source>
        <dbReference type="ARBA" id="ARBA00022490"/>
    </source>
</evidence>
<dbReference type="FunFam" id="3.40.50.300:FF:000071">
    <property type="entry name" value="Cytoplasmic dynein heavy chain 1"/>
    <property type="match status" value="1"/>
</dbReference>
<dbReference type="FunFam" id="3.40.50.300:FF:000710">
    <property type="entry name" value="Cytoplasmic dynein 2 heavy chain 1"/>
    <property type="match status" value="1"/>
</dbReference>
<dbReference type="Gene3D" id="1.20.58.1120">
    <property type="match status" value="1"/>
</dbReference>
<evidence type="ECO:0000256" key="16">
    <source>
        <dbReference type="ARBA" id="ARBA00023212"/>
    </source>
</evidence>
<proteinExistence type="inferred from homology"/>
<dbReference type="GO" id="GO:0007018">
    <property type="term" value="P:microtubule-based movement"/>
    <property type="evidence" value="ECO:0007669"/>
    <property type="project" value="InterPro"/>
</dbReference>
<accession>T1IHY1</accession>
<dbReference type="OMA" id="WCKERVS"/>
<dbReference type="GO" id="GO:0008569">
    <property type="term" value="F:minus-end-directed microtubule motor activity"/>
    <property type="evidence" value="ECO:0007669"/>
    <property type="project" value="InterPro"/>
</dbReference>
<evidence type="ECO:0000256" key="8">
    <source>
        <dbReference type="ARBA" id="ARBA00022741"/>
    </source>
</evidence>
<evidence type="ECO:0000313" key="21">
    <source>
        <dbReference type="EnsemblMetazoa" id="SMAR000461-PA"/>
    </source>
</evidence>
<dbReference type="InterPro" id="IPR013602">
    <property type="entry name" value="Dynein_heavy_linker"/>
</dbReference>
<evidence type="ECO:0000313" key="22">
    <source>
        <dbReference type="Proteomes" id="UP000014500"/>
    </source>
</evidence>
<dbReference type="CDD" id="cd00267">
    <property type="entry name" value="ABC_ATPase"/>
    <property type="match status" value="1"/>
</dbReference>
<comment type="subcellular location">
    <subcellularLocation>
        <location evidence="1">Cell membrane</location>
        <topology evidence="1">Peripheral membrane protein</topology>
    </subcellularLocation>
    <subcellularLocation>
        <location evidence="2">Cytoplasm</location>
        <location evidence="2">Cytoskeleton</location>
        <location evidence="2">Cilium axoneme</location>
    </subcellularLocation>
</comment>
<dbReference type="GO" id="GO:0005930">
    <property type="term" value="C:axoneme"/>
    <property type="evidence" value="ECO:0007669"/>
    <property type="project" value="UniProtKB-SubCell"/>
</dbReference>
<dbReference type="GO" id="GO:0045505">
    <property type="term" value="F:dynein intermediate chain binding"/>
    <property type="evidence" value="ECO:0007669"/>
    <property type="project" value="InterPro"/>
</dbReference>
<dbReference type="InterPro" id="IPR027417">
    <property type="entry name" value="P-loop_NTPase"/>
</dbReference>
<feature type="domain" description="AAA+ ATPase" evidence="20">
    <location>
        <begin position="2265"/>
        <end position="2413"/>
    </location>
</feature>
<keyword evidence="4" id="KW-0217">Developmental protein</keyword>
<evidence type="ECO:0000256" key="10">
    <source>
        <dbReference type="ARBA" id="ARBA00022840"/>
    </source>
</evidence>
<dbReference type="InterPro" id="IPR004273">
    <property type="entry name" value="Dynein_heavy_D6_P-loop"/>
</dbReference>
<dbReference type="Pfam" id="PF12780">
    <property type="entry name" value="AAA_8"/>
    <property type="match status" value="1"/>
</dbReference>
<dbReference type="FunFam" id="1.10.8.720:FF:000006">
    <property type="entry name" value="cytoplasmic dynein 2 heavy chain 1"/>
    <property type="match status" value="1"/>
</dbReference>
<dbReference type="InterPro" id="IPR041228">
    <property type="entry name" value="Dynein_C"/>
</dbReference>
<dbReference type="Gene3D" id="3.40.50.300">
    <property type="entry name" value="P-loop containing nucleotide triphosphate hydrolases"/>
    <property type="match status" value="5"/>
</dbReference>
<protein>
    <recommendedName>
        <fullName evidence="18">Cytoplasmic dynein 2 heavy chain 1</fullName>
    </recommendedName>
</protein>
<feature type="coiled-coil region" evidence="19">
    <location>
        <begin position="502"/>
        <end position="529"/>
    </location>
</feature>
<dbReference type="Gene3D" id="1.20.140.100">
    <property type="entry name" value="Dynein heavy chain, N-terminal domain 2"/>
    <property type="match status" value="1"/>
</dbReference>
<dbReference type="InterPro" id="IPR054354">
    <property type="entry name" value="DYNC2H1-like_lid"/>
</dbReference>
<dbReference type="GO" id="GO:0030030">
    <property type="term" value="P:cell projection organization"/>
    <property type="evidence" value="ECO:0007669"/>
    <property type="project" value="UniProtKB-KW"/>
</dbReference>
<evidence type="ECO:0000256" key="9">
    <source>
        <dbReference type="ARBA" id="ARBA00022794"/>
    </source>
</evidence>
<evidence type="ECO:0000256" key="17">
    <source>
        <dbReference type="ARBA" id="ARBA00023273"/>
    </source>
</evidence>
<dbReference type="Gene3D" id="1.10.8.720">
    <property type="entry name" value="Region D6 of dynein motor"/>
    <property type="match status" value="1"/>
</dbReference>
<dbReference type="InterPro" id="IPR003593">
    <property type="entry name" value="AAA+_ATPase"/>
</dbReference>
<dbReference type="Gene3D" id="1.20.920.20">
    <property type="match status" value="1"/>
</dbReference>
<dbReference type="SMART" id="SM00382">
    <property type="entry name" value="AAA"/>
    <property type="match status" value="3"/>
</dbReference>
<feature type="domain" description="AAA+ ATPase" evidence="20">
    <location>
        <begin position="1661"/>
        <end position="1807"/>
    </location>
</feature>
<dbReference type="Pfam" id="PF18198">
    <property type="entry name" value="AAA_lid_11"/>
    <property type="match status" value="1"/>
</dbReference>
<comment type="similarity">
    <text evidence="3">Belongs to the dynein heavy chain family.</text>
</comment>
<dbReference type="Gene3D" id="1.20.920.30">
    <property type="match status" value="1"/>
</dbReference>
<dbReference type="InterPro" id="IPR043157">
    <property type="entry name" value="Dynein_AAA1S"/>
</dbReference>
<evidence type="ECO:0000256" key="13">
    <source>
        <dbReference type="ARBA" id="ARBA00023069"/>
    </source>
</evidence>
<keyword evidence="22" id="KW-1185">Reference proteome</keyword>
<dbReference type="Gene3D" id="1.20.1270.280">
    <property type="match status" value="1"/>
</dbReference>
<dbReference type="PANTHER" id="PTHR45703:SF22">
    <property type="entry name" value="DYNEIN CYTOPLASMIC 2 HEAVY CHAIN 1"/>
    <property type="match status" value="1"/>
</dbReference>
<organism evidence="21 22">
    <name type="scientific">Strigamia maritima</name>
    <name type="common">European centipede</name>
    <name type="synonym">Geophilus maritimus</name>
    <dbReference type="NCBI Taxonomy" id="126957"/>
    <lineage>
        <taxon>Eukaryota</taxon>
        <taxon>Metazoa</taxon>
        <taxon>Ecdysozoa</taxon>
        <taxon>Arthropoda</taxon>
        <taxon>Myriapoda</taxon>
        <taxon>Chilopoda</taxon>
        <taxon>Pleurostigmophora</taxon>
        <taxon>Geophilomorpha</taxon>
        <taxon>Linotaeniidae</taxon>
        <taxon>Strigamia</taxon>
    </lineage>
</organism>
<evidence type="ECO:0000256" key="15">
    <source>
        <dbReference type="ARBA" id="ARBA00023175"/>
    </source>
</evidence>
<dbReference type="InterPro" id="IPR042222">
    <property type="entry name" value="Dynein_2_N"/>
</dbReference>
<dbReference type="GO" id="GO:0030286">
    <property type="term" value="C:dynein complex"/>
    <property type="evidence" value="ECO:0007669"/>
    <property type="project" value="UniProtKB-KW"/>
</dbReference>
<evidence type="ECO:0000256" key="18">
    <source>
        <dbReference type="ARBA" id="ARBA00023902"/>
    </source>
</evidence>
<dbReference type="GO" id="GO:0051959">
    <property type="term" value="F:dynein light intermediate chain binding"/>
    <property type="evidence" value="ECO:0007669"/>
    <property type="project" value="InterPro"/>
</dbReference>
<dbReference type="InterPro" id="IPR024743">
    <property type="entry name" value="Dynein_HC_stalk"/>
</dbReference>
<keyword evidence="8" id="KW-0547">Nucleotide-binding</keyword>
<feature type="coiled-coil region" evidence="19">
    <location>
        <begin position="3345"/>
        <end position="3372"/>
    </location>
</feature>
<dbReference type="InterPro" id="IPR013594">
    <property type="entry name" value="Dynein_heavy_tail"/>
</dbReference>